<evidence type="ECO:0000313" key="2">
    <source>
        <dbReference type="Proteomes" id="UP000001416"/>
    </source>
</evidence>
<dbReference type="STRING" id="228410.NE0998"/>
<gene>
    <name evidence="1" type="ordered locus">NE0998</name>
</gene>
<dbReference type="RefSeq" id="WP_011111607.1">
    <property type="nucleotide sequence ID" value="NC_004757.1"/>
</dbReference>
<organism evidence="1 2">
    <name type="scientific">Nitrosomonas europaea (strain ATCC 19718 / CIP 103999 / KCTC 2705 / NBRC 14298)</name>
    <dbReference type="NCBI Taxonomy" id="228410"/>
    <lineage>
        <taxon>Bacteria</taxon>
        <taxon>Pseudomonadati</taxon>
        <taxon>Pseudomonadota</taxon>
        <taxon>Betaproteobacteria</taxon>
        <taxon>Nitrosomonadales</taxon>
        <taxon>Nitrosomonadaceae</taxon>
        <taxon>Nitrosomonas</taxon>
    </lineage>
</organism>
<name>Q82VR7_NITEU</name>
<dbReference type="HOGENOM" id="CLU_2465900_0_0_4"/>
<dbReference type="Proteomes" id="UP000001416">
    <property type="component" value="Chromosome"/>
</dbReference>
<dbReference type="eggNOG" id="ENOG5032D03">
    <property type="taxonomic scope" value="Bacteria"/>
</dbReference>
<protein>
    <submittedName>
        <fullName evidence="1">Uncharacterized protein</fullName>
    </submittedName>
</protein>
<sequence>MTLKRTIKEFATYLGDRESILDRDYPRVAGQIELLWGYVEFYRYLEKLLITEKGRDRSGFPFEAVLELDKLKEIHERLYP</sequence>
<dbReference type="EMBL" id="AL954747">
    <property type="protein sequence ID" value="CAD84909.1"/>
    <property type="molecule type" value="Genomic_DNA"/>
</dbReference>
<keyword evidence="2" id="KW-1185">Reference proteome</keyword>
<reference evidence="1 2" key="1">
    <citation type="journal article" date="2003" name="J. Bacteriol.">
        <title>Complete genome sequence of the ammonia-oxidizing bacterium and obligate chemolithoautotroph Nitrosomonas europaea.</title>
        <authorList>
            <person name="Chain P."/>
            <person name="Lamerdin J."/>
            <person name="Larimer F."/>
            <person name="Regala W."/>
            <person name="Land M."/>
            <person name="Hauser L."/>
            <person name="Hooper A."/>
            <person name="Klotz M."/>
            <person name="Norton J."/>
            <person name="Sayavedra-Soto L."/>
            <person name="Arciero D."/>
            <person name="Hommes N."/>
            <person name="Whittaker M."/>
            <person name="Arp D."/>
        </authorList>
    </citation>
    <scope>NUCLEOTIDE SEQUENCE [LARGE SCALE GENOMIC DNA]</scope>
    <source>
        <strain evidence="2">ATCC 19718 / CIP 103999 / KCTC 2705 / NBRC 14298</strain>
    </source>
</reference>
<dbReference type="KEGG" id="neu:NE0998"/>
<accession>Q82VR7</accession>
<dbReference type="GeneID" id="87104189"/>
<proteinExistence type="predicted"/>
<evidence type="ECO:0000313" key="1">
    <source>
        <dbReference type="EMBL" id="CAD84909.1"/>
    </source>
</evidence>
<dbReference type="AlphaFoldDB" id="Q82VR7"/>
<dbReference type="OrthoDB" id="8549182at2"/>